<proteinExistence type="predicted"/>
<evidence type="ECO:0000313" key="1">
    <source>
        <dbReference type="EMBL" id="ELS52840.1"/>
    </source>
</evidence>
<organism evidence="1 2">
    <name type="scientific">Streptomyces viridochromogenes Tue57</name>
    <dbReference type="NCBI Taxonomy" id="1160705"/>
    <lineage>
        <taxon>Bacteria</taxon>
        <taxon>Bacillati</taxon>
        <taxon>Actinomycetota</taxon>
        <taxon>Actinomycetes</taxon>
        <taxon>Kitasatosporales</taxon>
        <taxon>Streptomycetaceae</taxon>
        <taxon>Streptomyces</taxon>
    </lineage>
</organism>
<comment type="caution">
    <text evidence="1">The sequence shown here is derived from an EMBL/GenBank/DDBJ whole genome shotgun (WGS) entry which is preliminary data.</text>
</comment>
<dbReference type="Proteomes" id="UP000011205">
    <property type="component" value="Unassembled WGS sequence"/>
</dbReference>
<name>L8P8T9_STRVR</name>
<evidence type="ECO:0000313" key="2">
    <source>
        <dbReference type="Proteomes" id="UP000011205"/>
    </source>
</evidence>
<gene>
    <name evidence="1" type="ORF">STVIR_6213</name>
</gene>
<reference evidence="1 2" key="1">
    <citation type="journal article" date="2013" name="Genome Announc.">
        <title>Draft Genome Sequence of Streptomyces viridochromogenes Strain Tu57, Producer of Avilamycin.</title>
        <authorList>
            <person name="Gruning B.A."/>
            <person name="Erxleben A."/>
            <person name="Hahnlein A."/>
            <person name="Gunther S."/>
        </authorList>
    </citation>
    <scope>NUCLEOTIDE SEQUENCE [LARGE SCALE GENOMIC DNA]</scope>
    <source>
        <strain evidence="1 2">Tue57</strain>
    </source>
</reference>
<accession>L8P8T9</accession>
<protein>
    <submittedName>
        <fullName evidence="1">Uncharacterized protein</fullName>
    </submittedName>
</protein>
<sequence length="46" mass="4768">MNFGEALRGDGTAPGDVLKSADVLARQAILRAGRAARPLPGRLHTA</sequence>
<dbReference type="AlphaFoldDB" id="L8P8T9"/>
<dbReference type="PATRIC" id="fig|1160705.3.peg.6139"/>
<dbReference type="EMBL" id="AMLP01000193">
    <property type="protein sequence ID" value="ELS52840.1"/>
    <property type="molecule type" value="Genomic_DNA"/>
</dbReference>